<evidence type="ECO:0000256" key="3">
    <source>
        <dbReference type="ARBA" id="ARBA00023163"/>
    </source>
</evidence>
<dbReference type="STRING" id="1302690.BUE76_08300"/>
<dbReference type="PANTHER" id="PTHR30055">
    <property type="entry name" value="HTH-TYPE TRANSCRIPTIONAL REGULATOR RUTR"/>
    <property type="match status" value="1"/>
</dbReference>
<dbReference type="Gene3D" id="1.10.10.60">
    <property type="entry name" value="Homeodomain-like"/>
    <property type="match status" value="1"/>
</dbReference>
<reference evidence="6 7" key="1">
    <citation type="submission" date="2016-11" db="EMBL/GenBank/DDBJ databases">
        <authorList>
            <person name="Jaros S."/>
            <person name="Januszkiewicz K."/>
            <person name="Wedrychowicz H."/>
        </authorList>
    </citation>
    <scope>NUCLEOTIDE SEQUENCE [LARGE SCALE GENOMIC DNA]</scope>
    <source>
        <strain evidence="6 7">DSM 26897</strain>
    </source>
</reference>
<feature type="domain" description="HTH tetR-type" evidence="5">
    <location>
        <begin position="4"/>
        <end position="64"/>
    </location>
</feature>
<evidence type="ECO:0000256" key="2">
    <source>
        <dbReference type="ARBA" id="ARBA00023125"/>
    </source>
</evidence>
<dbReference type="Pfam" id="PF00440">
    <property type="entry name" value="TetR_N"/>
    <property type="match status" value="1"/>
</dbReference>
<dbReference type="Gene3D" id="1.10.357.10">
    <property type="entry name" value="Tetracycline Repressor, domain 2"/>
    <property type="match status" value="1"/>
</dbReference>
<dbReference type="AlphaFoldDB" id="A0A1M5CPF1"/>
<proteinExistence type="predicted"/>
<dbReference type="InterPro" id="IPR001647">
    <property type="entry name" value="HTH_TetR"/>
</dbReference>
<dbReference type="EMBL" id="FQUO01000009">
    <property type="protein sequence ID" value="SHF56583.1"/>
    <property type="molecule type" value="Genomic_DNA"/>
</dbReference>
<gene>
    <name evidence="6" type="ORF">SAMN05444008_109159</name>
</gene>
<dbReference type="GO" id="GO:0003700">
    <property type="term" value="F:DNA-binding transcription factor activity"/>
    <property type="evidence" value="ECO:0007669"/>
    <property type="project" value="TreeGrafter"/>
</dbReference>
<dbReference type="OrthoDB" id="9802802at2"/>
<dbReference type="InterPro" id="IPR036271">
    <property type="entry name" value="Tet_transcr_reg_TetR-rel_C_sf"/>
</dbReference>
<keyword evidence="1" id="KW-0805">Transcription regulation</keyword>
<evidence type="ECO:0000256" key="1">
    <source>
        <dbReference type="ARBA" id="ARBA00023015"/>
    </source>
</evidence>
<dbReference type="PROSITE" id="PS50977">
    <property type="entry name" value="HTH_TETR_2"/>
    <property type="match status" value="1"/>
</dbReference>
<feature type="DNA-binding region" description="H-T-H motif" evidence="4">
    <location>
        <begin position="27"/>
        <end position="46"/>
    </location>
</feature>
<evidence type="ECO:0000313" key="7">
    <source>
        <dbReference type="Proteomes" id="UP000184368"/>
    </source>
</evidence>
<organism evidence="6 7">
    <name type="scientific">Cnuella takakiae</name>
    <dbReference type="NCBI Taxonomy" id="1302690"/>
    <lineage>
        <taxon>Bacteria</taxon>
        <taxon>Pseudomonadati</taxon>
        <taxon>Bacteroidota</taxon>
        <taxon>Chitinophagia</taxon>
        <taxon>Chitinophagales</taxon>
        <taxon>Chitinophagaceae</taxon>
        <taxon>Cnuella</taxon>
    </lineage>
</organism>
<dbReference type="RefSeq" id="WP_073043912.1">
    <property type="nucleotide sequence ID" value="NZ_FQUO01000009.1"/>
</dbReference>
<keyword evidence="2 4" id="KW-0238">DNA-binding</keyword>
<dbReference type="InterPro" id="IPR050109">
    <property type="entry name" value="HTH-type_TetR-like_transc_reg"/>
</dbReference>
<accession>A0A1M5CPF1</accession>
<dbReference type="GO" id="GO:0000976">
    <property type="term" value="F:transcription cis-regulatory region binding"/>
    <property type="evidence" value="ECO:0007669"/>
    <property type="project" value="TreeGrafter"/>
</dbReference>
<evidence type="ECO:0000313" key="6">
    <source>
        <dbReference type="EMBL" id="SHF56583.1"/>
    </source>
</evidence>
<sequence length="202" mass="22571">MEANDKRAQILEAAIRRFAHFGVQKTTLTEIADDLGMTKQALAYYYPDKNSLSEAVEALILTEFFTNVEAHLAQAPSAAEAIMDLVEVKKTFFEKYAMLMRAAGPELMQQHSKAADAREGARQRLTHLMAQRLEQGVGSGELKPLNAPEVASLVFDTMTAFEQCVVGRQMIPDARTFSELCSRQKAVLQLMMNGLREEAWKN</sequence>
<evidence type="ECO:0000259" key="5">
    <source>
        <dbReference type="PROSITE" id="PS50977"/>
    </source>
</evidence>
<dbReference type="SUPFAM" id="SSF46689">
    <property type="entry name" value="Homeodomain-like"/>
    <property type="match status" value="1"/>
</dbReference>
<dbReference type="PANTHER" id="PTHR30055:SF234">
    <property type="entry name" value="HTH-TYPE TRANSCRIPTIONAL REGULATOR BETI"/>
    <property type="match status" value="1"/>
</dbReference>
<name>A0A1M5CPF1_9BACT</name>
<keyword evidence="7" id="KW-1185">Reference proteome</keyword>
<dbReference type="InterPro" id="IPR009057">
    <property type="entry name" value="Homeodomain-like_sf"/>
</dbReference>
<dbReference type="Proteomes" id="UP000184368">
    <property type="component" value="Unassembled WGS sequence"/>
</dbReference>
<protein>
    <submittedName>
        <fullName evidence="6">Transcriptional regulator, TetR family</fullName>
    </submittedName>
</protein>
<evidence type="ECO:0000256" key="4">
    <source>
        <dbReference type="PROSITE-ProRule" id="PRU00335"/>
    </source>
</evidence>
<keyword evidence="3" id="KW-0804">Transcription</keyword>
<dbReference type="SUPFAM" id="SSF48498">
    <property type="entry name" value="Tetracyclin repressor-like, C-terminal domain"/>
    <property type="match status" value="1"/>
</dbReference>